<evidence type="ECO:0000256" key="1">
    <source>
        <dbReference type="ARBA" id="ARBA00005859"/>
    </source>
</evidence>
<comment type="pathway">
    <text evidence="8">Cofactor biosynthesis; NAD(+) biosynthesis; NAD(+) from deamido-NAD(+) (ammonia route): step 1/1.</text>
</comment>
<evidence type="ECO:0000313" key="12">
    <source>
        <dbReference type="EMBL" id="AKO51326.1"/>
    </source>
</evidence>
<keyword evidence="7 8" id="KW-0520">NAD</keyword>
<dbReference type="Pfam" id="PF02540">
    <property type="entry name" value="NAD_synthase"/>
    <property type="match status" value="1"/>
</dbReference>
<dbReference type="NCBIfam" id="NF001979">
    <property type="entry name" value="PRK00768.1"/>
    <property type="match status" value="1"/>
</dbReference>
<feature type="binding site" description="in other chain" evidence="8">
    <location>
        <position position="148"/>
    </location>
    <ligand>
        <name>deamido-NAD(+)</name>
        <dbReference type="ChEBI" id="CHEBI:58437"/>
        <note>ligand shared between two neighboring subunits</note>
    </ligand>
</feature>
<feature type="binding site" description="in other chain" evidence="8">
    <location>
        <begin position="268"/>
        <end position="269"/>
    </location>
    <ligand>
        <name>deamido-NAD(+)</name>
        <dbReference type="ChEBI" id="CHEBI:58437"/>
        <note>ligand shared between two neighboring subunits</note>
    </ligand>
</feature>
<keyword evidence="5 8" id="KW-0067">ATP-binding</keyword>
<dbReference type="GO" id="GO:0005524">
    <property type="term" value="F:ATP binding"/>
    <property type="evidence" value="ECO:0007669"/>
    <property type="project" value="UniProtKB-UniRule"/>
</dbReference>
<dbReference type="PANTHER" id="PTHR23090:SF7">
    <property type="entry name" value="NH(3)-DEPENDENT NAD(+) SYNTHETASE"/>
    <property type="match status" value="1"/>
</dbReference>
<feature type="binding site" evidence="8">
    <location>
        <position position="58"/>
    </location>
    <ligand>
        <name>Mg(2+)</name>
        <dbReference type="ChEBI" id="CHEBI:18420"/>
    </ligand>
</feature>
<gene>
    <name evidence="8 12" type="primary">nadE</name>
    <name evidence="12" type="ORF">ABA45_01860</name>
</gene>
<feature type="binding site" evidence="8">
    <location>
        <position position="188"/>
    </location>
    <ligand>
        <name>deamido-NAD(+)</name>
        <dbReference type="ChEBI" id="CHEBI:58437"/>
        <note>ligand shared between two neighboring subunits</note>
    </ligand>
</feature>
<dbReference type="InterPro" id="IPR022926">
    <property type="entry name" value="NH(3)-dep_NAD(+)_synth"/>
</dbReference>
<keyword evidence="6 8" id="KW-0460">Magnesium</keyword>
<feature type="domain" description="NAD/GMP synthase" evidence="11">
    <location>
        <begin position="30"/>
        <end position="271"/>
    </location>
</feature>
<dbReference type="GO" id="GO:0005737">
    <property type="term" value="C:cytoplasm"/>
    <property type="evidence" value="ECO:0007669"/>
    <property type="project" value="InterPro"/>
</dbReference>
<organism evidence="12 13">
    <name type="scientific">Marinobacter psychrophilus</name>
    <dbReference type="NCBI Taxonomy" id="330734"/>
    <lineage>
        <taxon>Bacteria</taxon>
        <taxon>Pseudomonadati</taxon>
        <taxon>Pseudomonadota</taxon>
        <taxon>Gammaproteobacteria</taxon>
        <taxon>Pseudomonadales</taxon>
        <taxon>Marinobacteraceae</taxon>
        <taxon>Marinobacter</taxon>
    </lineage>
</organism>
<evidence type="ECO:0000256" key="3">
    <source>
        <dbReference type="ARBA" id="ARBA00022723"/>
    </source>
</evidence>
<dbReference type="InterPro" id="IPR014729">
    <property type="entry name" value="Rossmann-like_a/b/a_fold"/>
</dbReference>
<keyword evidence="13" id="KW-1185">Reference proteome</keyword>
<dbReference type="UniPathway" id="UPA00253">
    <property type="reaction ID" value="UER00333"/>
</dbReference>
<dbReference type="PATRIC" id="fig|330734.3.peg.407"/>
<evidence type="ECO:0000256" key="4">
    <source>
        <dbReference type="ARBA" id="ARBA00022741"/>
    </source>
</evidence>
<dbReference type="RefSeq" id="WP_048384027.1">
    <property type="nucleotide sequence ID" value="NZ_CP011494.1"/>
</dbReference>
<dbReference type="EC" id="6.3.1.5" evidence="8 10"/>
<accession>A0A0H4HXE8</accession>
<feature type="binding site" evidence="8">
    <location>
        <position position="168"/>
    </location>
    <ligand>
        <name>ATP</name>
        <dbReference type="ChEBI" id="CHEBI:30616"/>
    </ligand>
</feature>
<name>A0A0H4HXE8_9GAMM</name>
<comment type="similarity">
    <text evidence="1 8 9">Belongs to the NAD synthetase family.</text>
</comment>
<evidence type="ECO:0000256" key="8">
    <source>
        <dbReference type="HAMAP-Rule" id="MF_00193"/>
    </source>
</evidence>
<dbReference type="GO" id="GO:0009435">
    <property type="term" value="P:NAD+ biosynthetic process"/>
    <property type="evidence" value="ECO:0007669"/>
    <property type="project" value="UniProtKB-UniRule"/>
</dbReference>
<feature type="binding site" evidence="8">
    <location>
        <position position="219"/>
    </location>
    <ligand>
        <name>ATP</name>
        <dbReference type="ChEBI" id="CHEBI:30616"/>
    </ligand>
</feature>
<reference evidence="12 13" key="1">
    <citation type="submission" date="2015-05" db="EMBL/GenBank/DDBJ databases">
        <title>Complete genome of Marinobacter psychrophilus strain 20041T isolated from sea-ice of the Canadian Basin.</title>
        <authorList>
            <person name="Song L."/>
            <person name="Ren L."/>
            <person name="Yu Y."/>
            <person name="Wang X."/>
        </authorList>
    </citation>
    <scope>NUCLEOTIDE SEQUENCE [LARGE SCALE GENOMIC DNA]</scope>
    <source>
        <strain evidence="12 13">20041</strain>
    </source>
</reference>
<feature type="binding site" description="in other chain" evidence="8">
    <location>
        <position position="181"/>
    </location>
    <ligand>
        <name>deamido-NAD(+)</name>
        <dbReference type="ChEBI" id="CHEBI:58437"/>
        <note>ligand shared between two neighboring subunits</note>
    </ligand>
</feature>
<dbReference type="GO" id="GO:0003952">
    <property type="term" value="F:NAD+ synthase (glutamine-hydrolyzing) activity"/>
    <property type="evidence" value="ECO:0007669"/>
    <property type="project" value="InterPro"/>
</dbReference>
<comment type="function">
    <text evidence="8">Catalyzes the ATP-dependent amidation of deamido-NAD to form NAD. Uses ammonia as a nitrogen source.</text>
</comment>
<dbReference type="PANTHER" id="PTHR23090">
    <property type="entry name" value="NH 3 /GLUTAMINE-DEPENDENT NAD + SYNTHETASE"/>
    <property type="match status" value="1"/>
</dbReference>
<comment type="catalytic activity">
    <reaction evidence="8 10">
        <text>deamido-NAD(+) + NH4(+) + ATP = AMP + diphosphate + NAD(+) + H(+)</text>
        <dbReference type="Rhea" id="RHEA:21188"/>
        <dbReference type="ChEBI" id="CHEBI:15378"/>
        <dbReference type="ChEBI" id="CHEBI:28938"/>
        <dbReference type="ChEBI" id="CHEBI:30616"/>
        <dbReference type="ChEBI" id="CHEBI:33019"/>
        <dbReference type="ChEBI" id="CHEBI:57540"/>
        <dbReference type="ChEBI" id="CHEBI:58437"/>
        <dbReference type="ChEBI" id="CHEBI:456215"/>
        <dbReference type="EC" id="6.3.1.5"/>
    </reaction>
</comment>
<keyword evidence="2 8" id="KW-0436">Ligase</keyword>
<dbReference type="AlphaFoldDB" id="A0A0H4HXE8"/>
<proteinExistence type="inferred from homology"/>
<dbReference type="SUPFAM" id="SSF52402">
    <property type="entry name" value="Adenine nucleotide alpha hydrolases-like"/>
    <property type="match status" value="1"/>
</dbReference>
<dbReference type="KEGG" id="mpq:ABA45_01860"/>
<evidence type="ECO:0000256" key="2">
    <source>
        <dbReference type="ARBA" id="ARBA00022598"/>
    </source>
</evidence>
<dbReference type="Proteomes" id="UP000036406">
    <property type="component" value="Chromosome"/>
</dbReference>
<evidence type="ECO:0000256" key="6">
    <source>
        <dbReference type="ARBA" id="ARBA00022842"/>
    </source>
</evidence>
<evidence type="ECO:0000256" key="10">
    <source>
        <dbReference type="RuleBase" id="RU003812"/>
    </source>
</evidence>
<evidence type="ECO:0000256" key="9">
    <source>
        <dbReference type="RuleBase" id="RU003811"/>
    </source>
</evidence>
<dbReference type="HAMAP" id="MF_00193">
    <property type="entry name" value="NadE_ammonia_dep"/>
    <property type="match status" value="1"/>
</dbReference>
<dbReference type="EMBL" id="CP011494">
    <property type="protein sequence ID" value="AKO51326.1"/>
    <property type="molecule type" value="Genomic_DNA"/>
</dbReference>
<dbReference type="NCBIfam" id="TIGR00552">
    <property type="entry name" value="nadE"/>
    <property type="match status" value="1"/>
</dbReference>
<dbReference type="InterPro" id="IPR003694">
    <property type="entry name" value="NAD_synthase"/>
</dbReference>
<feature type="binding site" evidence="8">
    <location>
        <position position="197"/>
    </location>
    <ligand>
        <name>ATP</name>
        <dbReference type="ChEBI" id="CHEBI:30616"/>
    </ligand>
</feature>
<evidence type="ECO:0000259" key="11">
    <source>
        <dbReference type="Pfam" id="PF02540"/>
    </source>
</evidence>
<dbReference type="STRING" id="330734.ABA45_01860"/>
<keyword evidence="4 8" id="KW-0547">Nucleotide-binding</keyword>
<dbReference type="Gene3D" id="3.40.50.620">
    <property type="entry name" value="HUPs"/>
    <property type="match status" value="1"/>
</dbReference>
<dbReference type="GO" id="GO:0004359">
    <property type="term" value="F:glutaminase activity"/>
    <property type="evidence" value="ECO:0007669"/>
    <property type="project" value="InterPro"/>
</dbReference>
<sequence>MSKELYMTAGRILEELGVQPTEDRDWGMEITKRVTFLCETIQSAGRSTLVLGISGGVDSLVAGKLCQLAADRMKTNKPEARFIAVRLPYGEQVDEDAAQAALQFIDPDRIMTVDIKPSVDALHAAVVVNDSEISLERADFERGNVKARVRMTAQYEIAALNNGLVVGTDHNAEAVTGFFTKWGDGACDLLPLRGLSKRQVRRLASELGASDEMAGKPATADLECLRPQLADEDVLGFSYDVIDDFLEFKGGSDDQVRKLVAQYEKTQHKRCDPLAVMGAFKPADTQ</sequence>
<evidence type="ECO:0000256" key="7">
    <source>
        <dbReference type="ARBA" id="ARBA00023027"/>
    </source>
</evidence>
<comment type="subunit">
    <text evidence="8">Homodimer.</text>
</comment>
<evidence type="ECO:0000313" key="13">
    <source>
        <dbReference type="Proteomes" id="UP000036406"/>
    </source>
</evidence>
<feature type="binding site" evidence="8">
    <location>
        <begin position="52"/>
        <end position="59"/>
    </location>
    <ligand>
        <name>ATP</name>
        <dbReference type="ChEBI" id="CHEBI:30616"/>
    </ligand>
</feature>
<dbReference type="GO" id="GO:0046872">
    <property type="term" value="F:metal ion binding"/>
    <property type="evidence" value="ECO:0007669"/>
    <property type="project" value="UniProtKB-KW"/>
</dbReference>
<feature type="binding site" evidence="8">
    <location>
        <position position="173"/>
    </location>
    <ligand>
        <name>Mg(2+)</name>
        <dbReference type="ChEBI" id="CHEBI:18420"/>
    </ligand>
</feature>
<protein>
    <recommendedName>
        <fullName evidence="8 10">NH(3)-dependent NAD(+) synthetase</fullName>
        <ecNumber evidence="8 10">6.3.1.5</ecNumber>
    </recommendedName>
</protein>
<keyword evidence="3 8" id="KW-0479">Metal-binding</keyword>
<evidence type="ECO:0000256" key="5">
    <source>
        <dbReference type="ARBA" id="ARBA00022840"/>
    </source>
</evidence>
<dbReference type="GO" id="GO:0008795">
    <property type="term" value="F:NAD+ synthase activity"/>
    <property type="evidence" value="ECO:0007669"/>
    <property type="project" value="UniProtKB-UniRule"/>
</dbReference>
<dbReference type="InterPro" id="IPR022310">
    <property type="entry name" value="NAD/GMP_synthase"/>
</dbReference>
<dbReference type="CDD" id="cd00553">
    <property type="entry name" value="NAD_synthase"/>
    <property type="match status" value="1"/>
</dbReference>